<dbReference type="EMBL" id="ASWB01000001">
    <property type="protein sequence ID" value="EOT73074.1"/>
    <property type="molecule type" value="Genomic_DNA"/>
</dbReference>
<dbReference type="EMBL" id="AJAS01000014">
    <property type="protein sequence ID" value="EOI00697.1"/>
    <property type="molecule type" value="Genomic_DNA"/>
</dbReference>
<comment type="caution">
    <text evidence="1">The sequence shown here is derived from an EMBL/GenBank/DDBJ whole genome shotgun (WGS) entry which is preliminary data.</text>
</comment>
<keyword evidence="4" id="KW-1185">Reference proteome</keyword>
<dbReference type="Proteomes" id="UP000014157">
    <property type="component" value="Unassembled WGS sequence"/>
</dbReference>
<evidence type="ECO:0000313" key="3">
    <source>
        <dbReference type="Proteomes" id="UP000013781"/>
    </source>
</evidence>
<dbReference type="RefSeq" id="WP_010765179.1">
    <property type="nucleotide sequence ID" value="NZ_ASWB01000001.1"/>
</dbReference>
<evidence type="ECO:0000313" key="1">
    <source>
        <dbReference type="EMBL" id="EOI00697.1"/>
    </source>
</evidence>
<protein>
    <recommendedName>
        <fullName evidence="5">DUF1642 domain-containing protein</fullName>
    </recommendedName>
</protein>
<dbReference type="Proteomes" id="UP000013781">
    <property type="component" value="Unassembled WGS sequence"/>
</dbReference>
<name>R2TKR7_9ENTE</name>
<dbReference type="PATRIC" id="fig|1158609.3.peg.1759"/>
<evidence type="ECO:0000313" key="4">
    <source>
        <dbReference type="Proteomes" id="UP000014157"/>
    </source>
</evidence>
<dbReference type="AlphaFoldDB" id="R2TKR7"/>
<evidence type="ECO:0000313" key="2">
    <source>
        <dbReference type="EMBL" id="EOT73074.1"/>
    </source>
</evidence>
<dbReference type="HOGENOM" id="CLU_1479892_0_0_9"/>
<evidence type="ECO:0008006" key="5">
    <source>
        <dbReference type="Google" id="ProtNLM"/>
    </source>
</evidence>
<sequence>MEKFIDELIKEYEQKKENYSISNLHYTGLGMATLCKGFTRDLEKVKSSLPKPVEVPEFVAEYLEMRKDQAPVGGLGAALLCVFDGRETPKLFNWMNNNVEVFARAWLEGWKLTEAPLYYVDFINDSDVHKRLVLDHENDKYNIVDWSDNLIELVQDMFTESEIRKVNPDFMAFALPVKEDAE</sequence>
<gene>
    <name evidence="2" type="ORF">I586_00067</name>
    <name evidence="1" type="ORF">UAY_01800</name>
</gene>
<organism evidence="1 3">
    <name type="scientific">Enterococcus moraviensis ATCC BAA-383</name>
    <dbReference type="NCBI Taxonomy" id="1158609"/>
    <lineage>
        <taxon>Bacteria</taxon>
        <taxon>Bacillati</taxon>
        <taxon>Bacillota</taxon>
        <taxon>Bacilli</taxon>
        <taxon>Lactobacillales</taxon>
        <taxon>Enterococcaceae</taxon>
        <taxon>Enterococcus</taxon>
    </lineage>
</organism>
<proteinExistence type="predicted"/>
<dbReference type="Pfam" id="PF07852">
    <property type="entry name" value="DUF1642"/>
    <property type="match status" value="1"/>
</dbReference>
<reference evidence="2 4" key="2">
    <citation type="submission" date="2013-03" db="EMBL/GenBank/DDBJ databases">
        <title>The Genome Sequence of Enterococcus moraviensis BAA-383 (PacBio/Illumina hybrid assembly).</title>
        <authorList>
            <consortium name="The Broad Institute Genomics Platform"/>
            <consortium name="The Broad Institute Genome Sequencing Center for Infectious Disease"/>
            <person name="Earl A."/>
            <person name="Russ C."/>
            <person name="Gilmore M."/>
            <person name="Surin D."/>
            <person name="Walker B."/>
            <person name="Young S."/>
            <person name="Zeng Q."/>
            <person name="Gargeya S."/>
            <person name="Fitzgerald M."/>
            <person name="Haas B."/>
            <person name="Abouelleil A."/>
            <person name="Allen A.W."/>
            <person name="Alvarado L."/>
            <person name="Arachchi H.M."/>
            <person name="Berlin A.M."/>
            <person name="Chapman S.B."/>
            <person name="Gainer-Dewar J."/>
            <person name="Goldberg J."/>
            <person name="Griggs A."/>
            <person name="Gujja S."/>
            <person name="Hansen M."/>
            <person name="Howarth C."/>
            <person name="Imamovic A."/>
            <person name="Ireland A."/>
            <person name="Larimer J."/>
            <person name="McCowan C."/>
            <person name="Murphy C."/>
            <person name="Pearson M."/>
            <person name="Poon T.W."/>
            <person name="Priest M."/>
            <person name="Roberts A."/>
            <person name="Saif S."/>
            <person name="Shea T."/>
            <person name="Sisk P."/>
            <person name="Sykes S."/>
            <person name="Wortman J."/>
            <person name="Nusbaum C."/>
            <person name="Birren B."/>
        </authorList>
    </citation>
    <scope>NUCLEOTIDE SEQUENCE [LARGE SCALE GENOMIC DNA]</scope>
    <source>
        <strain evidence="2 4">ATCC BAA-383</strain>
    </source>
</reference>
<dbReference type="InterPro" id="IPR012865">
    <property type="entry name" value="DUF1642"/>
</dbReference>
<accession>R2TKR7</accession>
<reference evidence="1 3" key="1">
    <citation type="submission" date="2013-02" db="EMBL/GenBank/DDBJ databases">
        <title>The Genome Sequence of Enterococcus moraviensis BAA-383.</title>
        <authorList>
            <consortium name="The Broad Institute Genome Sequencing Platform"/>
            <consortium name="The Broad Institute Genome Sequencing Center for Infectious Disease"/>
            <person name="Earl A.M."/>
            <person name="Gilmore M.S."/>
            <person name="Lebreton F."/>
            <person name="Walker B."/>
            <person name="Young S.K."/>
            <person name="Zeng Q."/>
            <person name="Gargeya S."/>
            <person name="Fitzgerald M."/>
            <person name="Haas B."/>
            <person name="Abouelleil A."/>
            <person name="Alvarado L."/>
            <person name="Arachchi H.M."/>
            <person name="Berlin A.M."/>
            <person name="Chapman S.B."/>
            <person name="Dewar J."/>
            <person name="Goldberg J."/>
            <person name="Griggs A."/>
            <person name="Gujja S."/>
            <person name="Hansen M."/>
            <person name="Howarth C."/>
            <person name="Imamovic A."/>
            <person name="Larimer J."/>
            <person name="McCowan C."/>
            <person name="Murphy C."/>
            <person name="Neiman D."/>
            <person name="Pearson M."/>
            <person name="Priest M."/>
            <person name="Roberts A."/>
            <person name="Saif S."/>
            <person name="Shea T."/>
            <person name="Sisk P."/>
            <person name="Sykes S."/>
            <person name="Wortman J."/>
            <person name="Nusbaum C."/>
            <person name="Birren B."/>
        </authorList>
    </citation>
    <scope>NUCLEOTIDE SEQUENCE [LARGE SCALE GENOMIC DNA]</scope>
    <source>
        <strain evidence="1 3">ATCC BAA-383</strain>
    </source>
</reference>